<sequence>MKKILRMTAALTLSAAASAHAAAVNGTVTNKTTNKPAAGDKVTLVDPSAGMADAASTVTDTAGQFRLQTPGNASYLIRVEHQGGTYFIAAPQGGSPADITVYDVGEKVDGVGIDADMLLIEAGRGTLRVRERYLVRNLSSPPRTQFSDKTFEIVLPDGAQLDEAAATRPGGLGTRTHLIPLAQTGHYTFNVPIQPDQGEKETLFEVQYHFVYNGRHALAARPQMMADNVVVYTAKGIEFAPQGGSRFQATQEDPKVETHVVRNVHPGEEISFTVSGEGEMPVDATGSAMQPASSPGGGRPGGGIGTPIASPDPLTGSKSWLLGGFAVLLAGIAFFVLRRRADGEISTNRTPVAEVFPLSDVMENPRATVQLPPTIQVERQGSLLETLKEELFALEQDKIAGLLSAEEYAQAKAGLQAVLKRVLNVK</sequence>
<keyword evidence="3" id="KW-0732">Signal</keyword>
<proteinExistence type="predicted"/>
<keyword evidence="2" id="KW-0472">Membrane</keyword>
<keyword evidence="4" id="KW-0121">Carboxypeptidase</keyword>
<keyword evidence="2" id="KW-1133">Transmembrane helix</keyword>
<evidence type="ECO:0000256" key="2">
    <source>
        <dbReference type="SAM" id="Phobius"/>
    </source>
</evidence>
<gene>
    <name evidence="4" type="ORF">P8935_02415</name>
</gene>
<name>A0AAU7DKL9_9BACT</name>
<accession>A0AAU7DKL9</accession>
<dbReference type="GO" id="GO:0004180">
    <property type="term" value="F:carboxypeptidase activity"/>
    <property type="evidence" value="ECO:0007669"/>
    <property type="project" value="UniProtKB-KW"/>
</dbReference>
<evidence type="ECO:0000256" key="3">
    <source>
        <dbReference type="SAM" id="SignalP"/>
    </source>
</evidence>
<feature type="region of interest" description="Disordered" evidence="1">
    <location>
        <begin position="284"/>
        <end position="310"/>
    </location>
</feature>
<dbReference type="EMBL" id="CP121196">
    <property type="protein sequence ID" value="XBH18194.1"/>
    <property type="molecule type" value="Genomic_DNA"/>
</dbReference>
<evidence type="ECO:0000313" key="4">
    <source>
        <dbReference type="EMBL" id="XBH18194.1"/>
    </source>
</evidence>
<dbReference type="InterPro" id="IPR008969">
    <property type="entry name" value="CarboxyPept-like_regulatory"/>
</dbReference>
<reference evidence="4" key="1">
    <citation type="submission" date="2023-03" db="EMBL/GenBank/DDBJ databases">
        <title>Edaphobacter sp.</title>
        <authorList>
            <person name="Huber K.J."/>
            <person name="Papendorf J."/>
            <person name="Pilke C."/>
            <person name="Bunk B."/>
            <person name="Sproeer C."/>
            <person name="Pester M."/>
        </authorList>
    </citation>
    <scope>NUCLEOTIDE SEQUENCE</scope>
    <source>
        <strain evidence="4">DSM 110680</strain>
    </source>
</reference>
<feature type="compositionally biased region" description="Gly residues" evidence="1">
    <location>
        <begin position="295"/>
        <end position="305"/>
    </location>
</feature>
<dbReference type="SUPFAM" id="SSF49464">
    <property type="entry name" value="Carboxypeptidase regulatory domain-like"/>
    <property type="match status" value="1"/>
</dbReference>
<feature type="transmembrane region" description="Helical" evidence="2">
    <location>
        <begin position="320"/>
        <end position="337"/>
    </location>
</feature>
<evidence type="ECO:0000256" key="1">
    <source>
        <dbReference type="SAM" id="MobiDB-lite"/>
    </source>
</evidence>
<protein>
    <submittedName>
        <fullName evidence="4">Carboxypeptidase-like regulatory domain-containing protein</fullName>
    </submittedName>
</protein>
<feature type="chain" id="PRO_5043885012" evidence="3">
    <location>
        <begin position="22"/>
        <end position="426"/>
    </location>
</feature>
<dbReference type="AlphaFoldDB" id="A0AAU7DKL9"/>
<keyword evidence="2" id="KW-0812">Transmembrane</keyword>
<feature type="signal peptide" evidence="3">
    <location>
        <begin position="1"/>
        <end position="21"/>
    </location>
</feature>
<keyword evidence="4" id="KW-0378">Hydrolase</keyword>
<organism evidence="4">
    <name type="scientific">Telmatobacter sp. DSM 110680</name>
    <dbReference type="NCBI Taxonomy" id="3036704"/>
    <lineage>
        <taxon>Bacteria</taxon>
        <taxon>Pseudomonadati</taxon>
        <taxon>Acidobacteriota</taxon>
        <taxon>Terriglobia</taxon>
        <taxon>Terriglobales</taxon>
        <taxon>Acidobacteriaceae</taxon>
        <taxon>Telmatobacter</taxon>
    </lineage>
</organism>
<dbReference type="RefSeq" id="WP_348263417.1">
    <property type="nucleotide sequence ID" value="NZ_CP121196.1"/>
</dbReference>
<keyword evidence="4" id="KW-0645">Protease</keyword>